<proteinExistence type="predicted"/>
<dbReference type="Proteomes" id="UP001324185">
    <property type="component" value="Chromosome"/>
</dbReference>
<evidence type="ECO:0000313" key="2">
    <source>
        <dbReference type="Proteomes" id="UP001324185"/>
    </source>
</evidence>
<keyword evidence="2" id="KW-1185">Reference proteome</keyword>
<accession>A0ABZ0X558</accession>
<dbReference type="EMBL" id="CP140158">
    <property type="protein sequence ID" value="WQG85494.1"/>
    <property type="molecule type" value="Genomic_DNA"/>
</dbReference>
<gene>
    <name evidence="1" type="ORF">SR900_01115</name>
</gene>
<evidence type="ECO:0008006" key="3">
    <source>
        <dbReference type="Google" id="ProtNLM"/>
    </source>
</evidence>
<protein>
    <recommendedName>
        <fullName evidence="3">CdiI immunity protein domain-containing protein</fullName>
    </recommendedName>
</protein>
<sequence>MIDINEALTVYLGTDESGGYMPMGQEERLRKHYGEKWKQAMAAIDSYLEFDFSPDWSKHDLNSAAISFSVEVLKDHPELKEYVARALGNRFTYDFR</sequence>
<reference evidence="1 2" key="1">
    <citation type="submission" date="2023-11" db="EMBL/GenBank/DDBJ databases">
        <title>MicrobeMod: A computational toolkit for identifying prokaryotic methylation and restriction-modification with nanopore sequencing.</title>
        <authorList>
            <person name="Crits-Christoph A."/>
            <person name="Kang S.C."/>
            <person name="Lee H."/>
            <person name="Ostrov N."/>
        </authorList>
    </citation>
    <scope>NUCLEOTIDE SEQUENCE [LARGE SCALE GENOMIC DNA]</scope>
    <source>
        <strain evidence="1 2">DSMZ 16071</strain>
    </source>
</reference>
<dbReference type="RefSeq" id="WP_018623480.1">
    <property type="nucleotide sequence ID" value="NZ_CP140158.1"/>
</dbReference>
<evidence type="ECO:0000313" key="1">
    <source>
        <dbReference type="EMBL" id="WQG85494.1"/>
    </source>
</evidence>
<name>A0ABZ0X558_9GAMM</name>
<organism evidence="1 2">
    <name type="scientific">Kangiella aquimarina</name>
    <dbReference type="NCBI Taxonomy" id="261965"/>
    <lineage>
        <taxon>Bacteria</taxon>
        <taxon>Pseudomonadati</taxon>
        <taxon>Pseudomonadota</taxon>
        <taxon>Gammaproteobacteria</taxon>
        <taxon>Kangiellales</taxon>
        <taxon>Kangiellaceae</taxon>
        <taxon>Kangiella</taxon>
    </lineage>
</organism>